<dbReference type="InterPro" id="IPR006073">
    <property type="entry name" value="GTP-bd"/>
</dbReference>
<dbReference type="PROSITE" id="PS51709">
    <property type="entry name" value="G_TRME"/>
    <property type="match status" value="1"/>
</dbReference>
<name>A0A2S5BHA7_9BASI</name>
<dbReference type="SUPFAM" id="SSF52540">
    <property type="entry name" value="P-loop containing nucleoside triphosphate hydrolases"/>
    <property type="match status" value="1"/>
</dbReference>
<keyword evidence="3" id="KW-0547">Nucleotide-binding</keyword>
<feature type="domain" description="TrmE-type G" evidence="5">
    <location>
        <begin position="272"/>
        <end position="450"/>
    </location>
</feature>
<evidence type="ECO:0000259" key="5">
    <source>
        <dbReference type="PROSITE" id="PS51709"/>
    </source>
</evidence>
<organism evidence="6 7">
    <name type="scientific">Rhodotorula taiwanensis</name>
    <dbReference type="NCBI Taxonomy" id="741276"/>
    <lineage>
        <taxon>Eukaryota</taxon>
        <taxon>Fungi</taxon>
        <taxon>Dikarya</taxon>
        <taxon>Basidiomycota</taxon>
        <taxon>Pucciniomycotina</taxon>
        <taxon>Microbotryomycetes</taxon>
        <taxon>Sporidiobolales</taxon>
        <taxon>Sporidiobolaceae</taxon>
        <taxon>Rhodotorula</taxon>
    </lineage>
</organism>
<comment type="caution">
    <text evidence="6">The sequence shown here is derived from an EMBL/GenBank/DDBJ whole genome shotgun (WGS) entry which is preliminary data.</text>
</comment>
<dbReference type="HAMAP" id="MF_00379">
    <property type="entry name" value="GTPase_MnmE"/>
    <property type="match status" value="1"/>
</dbReference>
<dbReference type="NCBIfam" id="TIGR00231">
    <property type="entry name" value="small_GTP"/>
    <property type="match status" value="1"/>
</dbReference>
<dbReference type="Pfam" id="PF01926">
    <property type="entry name" value="MMR_HSR1"/>
    <property type="match status" value="1"/>
</dbReference>
<dbReference type="InterPro" id="IPR005225">
    <property type="entry name" value="Small_GTP-bd"/>
</dbReference>
<dbReference type="Gene3D" id="1.20.120.430">
    <property type="entry name" value="tRNA modification GTPase MnmE domain 2"/>
    <property type="match status" value="1"/>
</dbReference>
<comment type="similarity">
    <text evidence="1">Belongs to the TRAFAC class TrmE-Era-EngA-EngB-Septin-like GTPase superfamily. TrmE GTPase family.</text>
</comment>
<dbReference type="Gene3D" id="3.40.50.300">
    <property type="entry name" value="P-loop containing nucleotide triphosphate hydrolases"/>
    <property type="match status" value="1"/>
</dbReference>
<dbReference type="PANTHER" id="PTHR42714:SF2">
    <property type="entry name" value="TRNA MODIFICATION GTPASE GTPBP3, MITOCHONDRIAL"/>
    <property type="match status" value="1"/>
</dbReference>
<evidence type="ECO:0000256" key="3">
    <source>
        <dbReference type="ARBA" id="ARBA00022741"/>
    </source>
</evidence>
<evidence type="ECO:0000256" key="1">
    <source>
        <dbReference type="ARBA" id="ARBA00011043"/>
    </source>
</evidence>
<evidence type="ECO:0000313" key="7">
    <source>
        <dbReference type="Proteomes" id="UP000237144"/>
    </source>
</evidence>
<dbReference type="Proteomes" id="UP000237144">
    <property type="component" value="Unassembled WGS sequence"/>
</dbReference>
<protein>
    <recommendedName>
        <fullName evidence="5">TrmE-type G domain-containing protein</fullName>
    </recommendedName>
</protein>
<evidence type="ECO:0000256" key="4">
    <source>
        <dbReference type="ARBA" id="ARBA00023134"/>
    </source>
</evidence>
<dbReference type="NCBIfam" id="NF003661">
    <property type="entry name" value="PRK05291.1-3"/>
    <property type="match status" value="1"/>
</dbReference>
<dbReference type="InterPro" id="IPR027266">
    <property type="entry name" value="TrmE/GcvT-like"/>
</dbReference>
<dbReference type="PANTHER" id="PTHR42714">
    <property type="entry name" value="TRNA MODIFICATION GTPASE GTPBP3"/>
    <property type="match status" value="1"/>
</dbReference>
<dbReference type="InterPro" id="IPR018948">
    <property type="entry name" value="GTP-bd_TrmE_N"/>
</dbReference>
<dbReference type="InterPro" id="IPR027417">
    <property type="entry name" value="P-loop_NTPase"/>
</dbReference>
<dbReference type="InterPro" id="IPR027368">
    <property type="entry name" value="MnmE_dom2"/>
</dbReference>
<dbReference type="GO" id="GO:0005525">
    <property type="term" value="F:GTP binding"/>
    <property type="evidence" value="ECO:0007669"/>
    <property type="project" value="UniProtKB-KW"/>
</dbReference>
<keyword evidence="4" id="KW-0342">GTP-binding</keyword>
<sequence length="530" mass="58586">MLRARTCWRECCCCIAKARRPLLQHQTRFFASLAPETWTRPTIFAPATGKGKSAIAILRISGDDALQVWRRMTVSPRSRKRLKEDPPERRAVLRKIVHPETDEVLDEGVVLYFPPHSALTAQPTLELHLHGSSALMQLLLKLLPTLSPSFRIAEPGEFTRLAFEAGKMDLTEVEGIRDLVEADTEAQRKLAARQANGQMRQAYDAMRANAIEATALIEALIDFGEDEGISEGVYEQESLMKPSAARDKVVSLRDRIQGYLDDGRRGEIIRSGIHLAIVGPPNAGKSSLLNWLARREAAIVTEIPGTTRDVLELSLDFHGYPIVIADTAGLRETKDRVETIGIARAVERAATADLKLCVLSLDQLFSGASTSRPVVDPLTLSLIDSHTLILLNKTDSVSPTPAQLDALRSTLRSEGKRWYGSEAERPFWLVSVKKASGLQELADGLKEQVKESFELSDNLDETPIVTQERHRRHLEDCLASLSSFLEIPSNDIVDAGEELRYAIRSLGQITGAVDVEEVLGEIFAGFCIGK</sequence>
<evidence type="ECO:0000256" key="2">
    <source>
        <dbReference type="ARBA" id="ARBA00022694"/>
    </source>
</evidence>
<dbReference type="GO" id="GO:0030488">
    <property type="term" value="P:tRNA methylation"/>
    <property type="evidence" value="ECO:0007669"/>
    <property type="project" value="TreeGrafter"/>
</dbReference>
<dbReference type="AlphaFoldDB" id="A0A2S5BHA7"/>
<dbReference type="EMBL" id="PJQD01000008">
    <property type="protein sequence ID" value="POY76151.1"/>
    <property type="molecule type" value="Genomic_DNA"/>
</dbReference>
<dbReference type="CDD" id="cd14858">
    <property type="entry name" value="TrmE_N"/>
    <property type="match status" value="1"/>
</dbReference>
<keyword evidence="7" id="KW-1185">Reference proteome</keyword>
<dbReference type="GO" id="GO:0002098">
    <property type="term" value="P:tRNA wobble uridine modification"/>
    <property type="evidence" value="ECO:0007669"/>
    <property type="project" value="TreeGrafter"/>
</dbReference>
<dbReference type="OrthoDB" id="188276at2759"/>
<dbReference type="STRING" id="741276.A0A2S5BHA7"/>
<dbReference type="Gene3D" id="3.30.1360.120">
    <property type="entry name" value="Probable tRNA modification gtpase trme, domain 1"/>
    <property type="match status" value="1"/>
</dbReference>
<reference evidence="6 7" key="1">
    <citation type="journal article" date="2018" name="Front. Microbiol.">
        <title>Prospects for Fungal Bioremediation of Acidic Radioactive Waste Sites: Characterization and Genome Sequence of Rhodotorula taiwanensis MD1149.</title>
        <authorList>
            <person name="Tkavc R."/>
            <person name="Matrosova V.Y."/>
            <person name="Grichenko O.E."/>
            <person name="Gostincar C."/>
            <person name="Volpe R.P."/>
            <person name="Klimenkova P."/>
            <person name="Gaidamakova E.K."/>
            <person name="Zhou C.E."/>
            <person name="Stewart B.J."/>
            <person name="Lyman M.G."/>
            <person name="Malfatti S.A."/>
            <person name="Rubinfeld B."/>
            <person name="Courtot M."/>
            <person name="Singh J."/>
            <person name="Dalgard C.L."/>
            <person name="Hamilton T."/>
            <person name="Frey K.G."/>
            <person name="Gunde-Cimerman N."/>
            <person name="Dugan L."/>
            <person name="Daly M.J."/>
        </authorList>
    </citation>
    <scope>NUCLEOTIDE SEQUENCE [LARGE SCALE GENOMIC DNA]</scope>
    <source>
        <strain evidence="6 7">MD1149</strain>
    </source>
</reference>
<keyword evidence="2" id="KW-0819">tRNA processing</keyword>
<dbReference type="SUPFAM" id="SSF116878">
    <property type="entry name" value="TrmE connector domain"/>
    <property type="match status" value="1"/>
</dbReference>
<dbReference type="Pfam" id="PF10396">
    <property type="entry name" value="TrmE_N"/>
    <property type="match status" value="1"/>
</dbReference>
<dbReference type="Pfam" id="PF12631">
    <property type="entry name" value="MnmE_helical"/>
    <property type="match status" value="1"/>
</dbReference>
<dbReference type="InterPro" id="IPR031168">
    <property type="entry name" value="G_TrmE"/>
</dbReference>
<proteinExistence type="inferred from homology"/>
<dbReference type="InterPro" id="IPR004520">
    <property type="entry name" value="GTPase_MnmE"/>
</dbReference>
<dbReference type="GO" id="GO:0005739">
    <property type="term" value="C:mitochondrion"/>
    <property type="evidence" value="ECO:0007669"/>
    <property type="project" value="TreeGrafter"/>
</dbReference>
<evidence type="ECO:0000313" key="6">
    <source>
        <dbReference type="EMBL" id="POY76151.1"/>
    </source>
</evidence>
<dbReference type="InterPro" id="IPR025867">
    <property type="entry name" value="MnmE_helical"/>
</dbReference>
<accession>A0A2S5BHA7</accession>
<dbReference type="CDD" id="cd04164">
    <property type="entry name" value="trmE"/>
    <property type="match status" value="1"/>
</dbReference>
<dbReference type="GO" id="GO:0003924">
    <property type="term" value="F:GTPase activity"/>
    <property type="evidence" value="ECO:0007669"/>
    <property type="project" value="InterPro"/>
</dbReference>
<gene>
    <name evidence="6" type="ORF">BMF94_0874</name>
</gene>